<reference evidence="1" key="1">
    <citation type="submission" date="2022-07" db="EMBL/GenBank/DDBJ databases">
        <title>Phylogenomic reconstructions and comparative analyses of Kickxellomycotina fungi.</title>
        <authorList>
            <person name="Reynolds N.K."/>
            <person name="Stajich J.E."/>
            <person name="Barry K."/>
            <person name="Grigoriev I.V."/>
            <person name="Crous P."/>
            <person name="Smith M.E."/>
        </authorList>
    </citation>
    <scope>NUCLEOTIDE SEQUENCE</scope>
    <source>
        <strain evidence="1">BCRC 34780</strain>
    </source>
</reference>
<keyword evidence="2" id="KW-1185">Reference proteome</keyword>
<comment type="caution">
    <text evidence="1">The sequence shown here is derived from an EMBL/GenBank/DDBJ whole genome shotgun (WGS) entry which is preliminary data.</text>
</comment>
<gene>
    <name evidence="1" type="ORF">H4R21_005410</name>
</gene>
<evidence type="ECO:0000313" key="1">
    <source>
        <dbReference type="EMBL" id="KAJ2794688.1"/>
    </source>
</evidence>
<dbReference type="EMBL" id="JANBUN010002421">
    <property type="protein sequence ID" value="KAJ2794688.1"/>
    <property type="molecule type" value="Genomic_DNA"/>
</dbReference>
<proteinExistence type="predicted"/>
<protein>
    <submittedName>
        <fullName evidence="1">Uncharacterized protein</fullName>
    </submittedName>
</protein>
<organism evidence="1 2">
    <name type="scientific">Coemansia helicoidea</name>
    <dbReference type="NCBI Taxonomy" id="1286919"/>
    <lineage>
        <taxon>Eukaryota</taxon>
        <taxon>Fungi</taxon>
        <taxon>Fungi incertae sedis</taxon>
        <taxon>Zoopagomycota</taxon>
        <taxon>Kickxellomycotina</taxon>
        <taxon>Kickxellomycetes</taxon>
        <taxon>Kickxellales</taxon>
        <taxon>Kickxellaceae</taxon>
        <taxon>Coemansia</taxon>
    </lineage>
</organism>
<dbReference type="Proteomes" id="UP001140087">
    <property type="component" value="Unassembled WGS sequence"/>
</dbReference>
<accession>A0ACC1KTJ6</accession>
<sequence>MVYNCVFVKFGEYLESREDPHNPLLEAPPDVLVKTNLDLVAMVGRARAVKRVEIDVFCLGDPFPWWRDIIQRMRAVASKWRVVELRVITYSQSYESIHSDRAVDQFADDVAETCDALTTLMPDVNHLECDIHYSNAIAQLLYGRLASLYAKQLLWFDSEDSIITPPGCQFPGLKWLRLKHRSLAGHQFPQIASGGLVNLRLFGGLPNQSWMPFSTDDDSQVIEFTNLKRLHVVRSDPRPYDDGTVHYRDGHPWELHFPSLESLSISTDEEICPLLKYAVLPPRMESISIDIVLAAYKDIEDVVLPETKHLSLRINSGYGGDMSGLSVINRIVEGAHGSETVEMTIEDIDYLVPEITCTALTQLEVRAMACVDDMLVFIDRLPNLIELTFFTKCLGDP</sequence>
<evidence type="ECO:0000313" key="2">
    <source>
        <dbReference type="Proteomes" id="UP001140087"/>
    </source>
</evidence>
<name>A0ACC1KTJ6_9FUNG</name>